<reference evidence="2 3" key="1">
    <citation type="journal article" date="2018" name="Environ. Microbiol.">
        <title>Novel energy conservation strategies and behaviour of Pelotomaculum schinkii driving syntrophic propionate catabolism.</title>
        <authorList>
            <person name="Hidalgo-Ahumada C.A.P."/>
            <person name="Nobu M.K."/>
            <person name="Narihiro T."/>
            <person name="Tamaki H."/>
            <person name="Liu W.T."/>
            <person name="Kamagata Y."/>
            <person name="Stams A.J.M."/>
            <person name="Imachi H."/>
            <person name="Sousa D.Z."/>
        </authorList>
    </citation>
    <scope>NUCLEOTIDE SEQUENCE [LARGE SCALE GENOMIC DNA]</scope>
    <source>
        <strain evidence="2 3">HH</strain>
    </source>
</reference>
<protein>
    <submittedName>
        <fullName evidence="2">Uncharacterized protein</fullName>
    </submittedName>
</protein>
<dbReference type="EMBL" id="QFGA01000001">
    <property type="protein sequence ID" value="TEB07732.1"/>
    <property type="molecule type" value="Genomic_DNA"/>
</dbReference>
<gene>
    <name evidence="2" type="ORF">Psch_01287</name>
</gene>
<keyword evidence="3" id="KW-1185">Reference proteome</keyword>
<keyword evidence="1" id="KW-0812">Transmembrane</keyword>
<feature type="transmembrane region" description="Helical" evidence="1">
    <location>
        <begin position="6"/>
        <end position="32"/>
    </location>
</feature>
<evidence type="ECO:0000313" key="2">
    <source>
        <dbReference type="EMBL" id="TEB07732.1"/>
    </source>
</evidence>
<comment type="caution">
    <text evidence="2">The sequence shown here is derived from an EMBL/GenBank/DDBJ whole genome shotgun (WGS) entry which is preliminary data.</text>
</comment>
<evidence type="ECO:0000256" key="1">
    <source>
        <dbReference type="SAM" id="Phobius"/>
    </source>
</evidence>
<keyword evidence="1" id="KW-0472">Membrane</keyword>
<accession>A0A4Y7RGA9</accession>
<keyword evidence="1" id="KW-1133">Transmembrane helix</keyword>
<evidence type="ECO:0000313" key="3">
    <source>
        <dbReference type="Proteomes" id="UP000298324"/>
    </source>
</evidence>
<sequence length="132" mass="15388">MVIGWVIITFIFYIFIFLIPLIFIIVEMFCVFKGDSLDYIAFIMLLLATILGAKIFFPRLSDLIALVKGKTKIVEGKVIHVNWPYWINGFSINVEGYDFSLNTLCKPKIGVYYQIKYLPYTKFVLEITPRKE</sequence>
<feature type="transmembrane region" description="Helical" evidence="1">
    <location>
        <begin position="39"/>
        <end position="57"/>
    </location>
</feature>
<dbReference type="RefSeq" id="WP_190239551.1">
    <property type="nucleotide sequence ID" value="NZ_QFGA01000001.1"/>
</dbReference>
<dbReference type="Proteomes" id="UP000298324">
    <property type="component" value="Unassembled WGS sequence"/>
</dbReference>
<organism evidence="2 3">
    <name type="scientific">Pelotomaculum schinkii</name>
    <dbReference type="NCBI Taxonomy" id="78350"/>
    <lineage>
        <taxon>Bacteria</taxon>
        <taxon>Bacillati</taxon>
        <taxon>Bacillota</taxon>
        <taxon>Clostridia</taxon>
        <taxon>Eubacteriales</taxon>
        <taxon>Desulfotomaculaceae</taxon>
        <taxon>Pelotomaculum</taxon>
    </lineage>
</organism>
<proteinExistence type="predicted"/>
<name>A0A4Y7RGA9_9FIRM</name>
<dbReference type="AlphaFoldDB" id="A0A4Y7RGA9"/>